<comment type="similarity">
    <text evidence="1">Belongs to the methyltransferase superfamily.</text>
</comment>
<dbReference type="EC" id="2.1.1.-" evidence="5"/>
<evidence type="ECO:0000256" key="2">
    <source>
        <dbReference type="ARBA" id="ARBA00022603"/>
    </source>
</evidence>
<dbReference type="Gene3D" id="3.40.50.150">
    <property type="entry name" value="Vaccinia Virus protein VP39"/>
    <property type="match status" value="1"/>
</dbReference>
<dbReference type="InterPro" id="IPR029063">
    <property type="entry name" value="SAM-dependent_MTases_sf"/>
</dbReference>
<dbReference type="GO" id="GO:0008757">
    <property type="term" value="F:S-adenosylmethionine-dependent methyltransferase activity"/>
    <property type="evidence" value="ECO:0007669"/>
    <property type="project" value="InterPro"/>
</dbReference>
<evidence type="ECO:0000256" key="1">
    <source>
        <dbReference type="ARBA" id="ARBA00008361"/>
    </source>
</evidence>
<dbReference type="SUPFAM" id="SSF53335">
    <property type="entry name" value="S-adenosyl-L-methionine-dependent methyltransferases"/>
    <property type="match status" value="1"/>
</dbReference>
<comment type="caution">
    <text evidence="5">The sequence shown here is derived from an EMBL/GenBank/DDBJ whole genome shotgun (WGS) entry which is preliminary data.</text>
</comment>
<dbReference type="AlphaFoldDB" id="A0A1J5RRR5"/>
<evidence type="ECO:0000313" key="5">
    <source>
        <dbReference type="EMBL" id="OIQ98992.1"/>
    </source>
</evidence>
<keyword evidence="3 5" id="KW-0808">Transferase</keyword>
<accession>A0A1J5RRR5</accession>
<evidence type="ECO:0000256" key="3">
    <source>
        <dbReference type="ARBA" id="ARBA00022679"/>
    </source>
</evidence>
<name>A0A1J5RRR5_9ZZZZ</name>
<feature type="domain" description="Methyltransferase type 11" evidence="4">
    <location>
        <begin position="46"/>
        <end position="142"/>
    </location>
</feature>
<dbReference type="CDD" id="cd02440">
    <property type="entry name" value="AdoMet_MTases"/>
    <property type="match status" value="1"/>
</dbReference>
<evidence type="ECO:0000259" key="4">
    <source>
        <dbReference type="Pfam" id="PF08241"/>
    </source>
</evidence>
<dbReference type="GO" id="GO:0032259">
    <property type="term" value="P:methylation"/>
    <property type="evidence" value="ECO:0007669"/>
    <property type="project" value="UniProtKB-KW"/>
</dbReference>
<dbReference type="InterPro" id="IPR013216">
    <property type="entry name" value="Methyltransf_11"/>
</dbReference>
<proteinExistence type="inferred from homology"/>
<reference evidence="5" key="1">
    <citation type="submission" date="2016-10" db="EMBL/GenBank/DDBJ databases">
        <title>Sequence of Gallionella enrichment culture.</title>
        <authorList>
            <person name="Poehlein A."/>
            <person name="Muehling M."/>
            <person name="Daniel R."/>
        </authorList>
    </citation>
    <scope>NUCLEOTIDE SEQUENCE</scope>
</reference>
<keyword evidence="2 5" id="KW-0489">Methyltransferase</keyword>
<organism evidence="5">
    <name type="scientific">mine drainage metagenome</name>
    <dbReference type="NCBI Taxonomy" id="410659"/>
    <lineage>
        <taxon>unclassified sequences</taxon>
        <taxon>metagenomes</taxon>
        <taxon>ecological metagenomes</taxon>
    </lineage>
</organism>
<sequence>MKQRSLAAEQFGASAHAYLGSSVHAQGTDLQRLTELSRRLDRPAALDLGCGAGHAGFAMAQGGARVTAYDLSAEMLAVVEGEVQRRGIHGMQTRQGPAEHLPFADASFDLVATRFSAHHWLDVSAAILEVRRVLRADGTLVVIDAIAPESPLLDTLLQTVEILRDASHVRDYRVSEWAALLQAAGFAAPESDTWTLPMEFATWVARMRTPELRVNAIRDVLARAAEEARRHFRMQTDGSFDLDVAWMQTQPRIQV</sequence>
<dbReference type="PANTHER" id="PTHR44942:SF4">
    <property type="entry name" value="METHYLTRANSFERASE TYPE 11 DOMAIN-CONTAINING PROTEIN"/>
    <property type="match status" value="1"/>
</dbReference>
<dbReference type="PANTHER" id="PTHR44942">
    <property type="entry name" value="METHYLTRANSF_11 DOMAIN-CONTAINING PROTEIN"/>
    <property type="match status" value="1"/>
</dbReference>
<gene>
    <name evidence="5" type="primary">ycgJ_3</name>
    <name evidence="5" type="ORF">GALL_189040</name>
</gene>
<dbReference type="InterPro" id="IPR051052">
    <property type="entry name" value="Diverse_substrate_MTase"/>
</dbReference>
<dbReference type="EMBL" id="MLJW01000111">
    <property type="protein sequence ID" value="OIQ98992.1"/>
    <property type="molecule type" value="Genomic_DNA"/>
</dbReference>
<protein>
    <submittedName>
        <fullName evidence="5">Putative methyltransferase YcgJ</fullName>
        <ecNumber evidence="5">2.1.1.-</ecNumber>
    </submittedName>
</protein>
<dbReference type="Pfam" id="PF08241">
    <property type="entry name" value="Methyltransf_11"/>
    <property type="match status" value="1"/>
</dbReference>